<keyword evidence="1" id="KW-0732">Signal</keyword>
<dbReference type="RefSeq" id="WP_136461960.1">
    <property type="nucleotide sequence ID" value="NZ_SRKY01000001.1"/>
</dbReference>
<dbReference type="OrthoDB" id="7872837at2"/>
<feature type="chain" id="PRO_5020733250" evidence="1">
    <location>
        <begin position="25"/>
        <end position="127"/>
    </location>
</feature>
<organism evidence="2 3">
    <name type="scientific">Aliishimia ponticola</name>
    <dbReference type="NCBI Taxonomy" id="2499833"/>
    <lineage>
        <taxon>Bacteria</taxon>
        <taxon>Pseudomonadati</taxon>
        <taxon>Pseudomonadota</taxon>
        <taxon>Alphaproteobacteria</taxon>
        <taxon>Rhodobacterales</taxon>
        <taxon>Paracoccaceae</taxon>
        <taxon>Aliishimia</taxon>
    </lineage>
</organism>
<proteinExistence type="predicted"/>
<evidence type="ECO:0000313" key="3">
    <source>
        <dbReference type="Proteomes" id="UP000306602"/>
    </source>
</evidence>
<accession>A0A4S4NH90</accession>
<evidence type="ECO:0000256" key="1">
    <source>
        <dbReference type="SAM" id="SignalP"/>
    </source>
</evidence>
<gene>
    <name evidence="2" type="ORF">E4Z66_05650</name>
</gene>
<reference evidence="2 3" key="1">
    <citation type="submission" date="2019-04" db="EMBL/GenBank/DDBJ databases">
        <title>Shimia ponticola sp. nov., isolated from seawater.</title>
        <authorList>
            <person name="Kim Y.-O."/>
            <person name="Yoon J.-H."/>
        </authorList>
    </citation>
    <scope>NUCLEOTIDE SEQUENCE [LARGE SCALE GENOMIC DNA]</scope>
    <source>
        <strain evidence="2 3">MYP11</strain>
    </source>
</reference>
<evidence type="ECO:0000313" key="2">
    <source>
        <dbReference type="EMBL" id="THH39042.1"/>
    </source>
</evidence>
<protein>
    <submittedName>
        <fullName evidence="2">Uncharacterized protein</fullName>
    </submittedName>
</protein>
<comment type="caution">
    <text evidence="2">The sequence shown here is derived from an EMBL/GenBank/DDBJ whole genome shotgun (WGS) entry which is preliminary data.</text>
</comment>
<dbReference type="AlphaFoldDB" id="A0A4S4NH90"/>
<keyword evidence="3" id="KW-1185">Reference proteome</keyword>
<sequence>MGKNGAISALAALIIGQFPGPSFAVPADPDPLYAGIATCLGRFSAEIEHARLRPGPAEVIAQRYSSFDELYTAIGPDRRYLSLRIAAKMQHRQLLDTALFGTDPRRARLAGQRAARQIASCAEMLLS</sequence>
<dbReference type="EMBL" id="SRKY01000001">
    <property type="protein sequence ID" value="THH39042.1"/>
    <property type="molecule type" value="Genomic_DNA"/>
</dbReference>
<dbReference type="Proteomes" id="UP000306602">
    <property type="component" value="Unassembled WGS sequence"/>
</dbReference>
<name>A0A4S4NH90_9RHOB</name>
<feature type="signal peptide" evidence="1">
    <location>
        <begin position="1"/>
        <end position="24"/>
    </location>
</feature>